<dbReference type="OrthoDB" id="63533at2759"/>
<dbReference type="VEuPathDB" id="TrichDB:TRFO_22531"/>
<dbReference type="SMART" id="SM00176">
    <property type="entry name" value="RAN"/>
    <property type="match status" value="1"/>
</dbReference>
<dbReference type="Pfam" id="PF00071">
    <property type="entry name" value="Ras"/>
    <property type="match status" value="1"/>
</dbReference>
<dbReference type="RefSeq" id="XP_068361994.1">
    <property type="nucleotide sequence ID" value="XM_068502607.1"/>
</dbReference>
<dbReference type="PANTHER" id="PTHR47978">
    <property type="match status" value="1"/>
</dbReference>
<keyword evidence="1" id="KW-0547">Nucleotide-binding</keyword>
<evidence type="ECO:0000256" key="1">
    <source>
        <dbReference type="ARBA" id="ARBA00022741"/>
    </source>
</evidence>
<dbReference type="GO" id="GO:0005525">
    <property type="term" value="F:GTP binding"/>
    <property type="evidence" value="ECO:0007669"/>
    <property type="project" value="InterPro"/>
</dbReference>
<dbReference type="PRINTS" id="PR00449">
    <property type="entry name" value="RASTRNSFRMNG"/>
</dbReference>
<dbReference type="SMART" id="SM00174">
    <property type="entry name" value="RHO"/>
    <property type="match status" value="1"/>
</dbReference>
<dbReference type="NCBIfam" id="TIGR00231">
    <property type="entry name" value="small_GTP"/>
    <property type="match status" value="1"/>
</dbReference>
<name>A0A1J4KD07_9EUKA</name>
<dbReference type="SMART" id="SM00175">
    <property type="entry name" value="RAB"/>
    <property type="match status" value="1"/>
</dbReference>
<proteinExistence type="predicted"/>
<dbReference type="SMART" id="SM00173">
    <property type="entry name" value="RAS"/>
    <property type="match status" value="1"/>
</dbReference>
<dbReference type="AlphaFoldDB" id="A0A1J4KD07"/>
<evidence type="ECO:0000313" key="2">
    <source>
        <dbReference type="EMBL" id="OHT08858.1"/>
    </source>
</evidence>
<dbReference type="EMBL" id="MLAK01000656">
    <property type="protein sequence ID" value="OHT08858.1"/>
    <property type="molecule type" value="Genomic_DNA"/>
</dbReference>
<dbReference type="GeneID" id="94837311"/>
<keyword evidence="3" id="KW-1185">Reference proteome</keyword>
<gene>
    <name evidence="2" type="primary">VPS21</name>
    <name evidence="2" type="ORF">TRFO_22531</name>
</gene>
<dbReference type="InterPro" id="IPR027417">
    <property type="entry name" value="P-loop_NTPase"/>
</dbReference>
<protein>
    <submittedName>
        <fullName evidence="2">Vacuolar protein sorting-associated protein 21</fullName>
    </submittedName>
</protein>
<dbReference type="FunFam" id="3.40.50.300:FF:000808">
    <property type="entry name" value="Small GTP-binding protein, putative"/>
    <property type="match status" value="1"/>
</dbReference>
<organism evidence="2 3">
    <name type="scientific">Tritrichomonas foetus</name>
    <dbReference type="NCBI Taxonomy" id="1144522"/>
    <lineage>
        <taxon>Eukaryota</taxon>
        <taxon>Metamonada</taxon>
        <taxon>Parabasalia</taxon>
        <taxon>Tritrichomonadida</taxon>
        <taxon>Tritrichomonadidae</taxon>
        <taxon>Tritrichomonas</taxon>
    </lineage>
</organism>
<dbReference type="SUPFAM" id="SSF52540">
    <property type="entry name" value="P-loop containing nucleoside triphosphate hydrolases"/>
    <property type="match status" value="1"/>
</dbReference>
<comment type="caution">
    <text evidence="2">The sequence shown here is derived from an EMBL/GenBank/DDBJ whole genome shotgun (WGS) entry which is preliminary data.</text>
</comment>
<accession>A0A1J4KD07</accession>
<dbReference type="GO" id="GO:0003924">
    <property type="term" value="F:GTPase activity"/>
    <property type="evidence" value="ECO:0007669"/>
    <property type="project" value="InterPro"/>
</dbReference>
<reference evidence="2" key="1">
    <citation type="submission" date="2016-10" db="EMBL/GenBank/DDBJ databases">
        <authorList>
            <person name="Benchimol M."/>
            <person name="Almeida L.G."/>
            <person name="Vasconcelos A.T."/>
            <person name="Perreira-Neves A."/>
            <person name="Rosa I.A."/>
            <person name="Tasca T."/>
            <person name="Bogo M.R."/>
            <person name="de Souza W."/>
        </authorList>
    </citation>
    <scope>NUCLEOTIDE SEQUENCE [LARGE SCALE GENOMIC DNA]</scope>
    <source>
        <strain evidence="2">K</strain>
    </source>
</reference>
<dbReference type="Proteomes" id="UP000179807">
    <property type="component" value="Unassembled WGS sequence"/>
</dbReference>
<dbReference type="PROSITE" id="PS51419">
    <property type="entry name" value="RAB"/>
    <property type="match status" value="1"/>
</dbReference>
<dbReference type="InterPro" id="IPR001806">
    <property type="entry name" value="Small_GTPase"/>
</dbReference>
<dbReference type="Gene3D" id="3.40.50.300">
    <property type="entry name" value="P-loop containing nucleotide triphosphate hydrolases"/>
    <property type="match status" value="1"/>
</dbReference>
<sequence length="229" mass="25523">MTKPLKIACLLYFNIISYNKDRNSQMKGKSNQMIIPQAPSVKVVLLGDSGVGKTSIVSYFVTGKYPLKIPPTVGAAFITKKIHTEKGGYELLIWDTSGEEAYRSLAPMYYRSASIAIVVCDVSQPETISSAVYWFDELKNNLGRNIVLALCGNKLDLVKDEFKAKNEAELEKVAADFDGVYITTSAIDGYNIDRLFQLVIDKYENEFAQKQPINRSMVITESSNDSQCC</sequence>
<dbReference type="InterPro" id="IPR005225">
    <property type="entry name" value="Small_GTP-bd"/>
</dbReference>
<dbReference type="CDD" id="cd00154">
    <property type="entry name" value="Rab"/>
    <property type="match status" value="1"/>
</dbReference>
<evidence type="ECO:0000313" key="3">
    <source>
        <dbReference type="Proteomes" id="UP000179807"/>
    </source>
</evidence>